<keyword evidence="2" id="KW-1185">Reference proteome</keyword>
<protein>
    <submittedName>
        <fullName evidence="1">Uncharacterized protein</fullName>
    </submittedName>
</protein>
<organism evidence="1 2">
    <name type="scientific">Saccharomonospora azurea NA-128</name>
    <dbReference type="NCBI Taxonomy" id="882081"/>
    <lineage>
        <taxon>Bacteria</taxon>
        <taxon>Bacillati</taxon>
        <taxon>Actinomycetota</taxon>
        <taxon>Actinomycetes</taxon>
        <taxon>Pseudonocardiales</taxon>
        <taxon>Pseudonocardiaceae</taxon>
        <taxon>Saccharomonospora</taxon>
    </lineage>
</organism>
<reference evidence="1 2" key="1">
    <citation type="journal article" date="2012" name="Stand. Genomic Sci.">
        <title>Genome sequence of the soil bacterium Saccharomonospora azurea type strain (NA-128(T)).</title>
        <authorList>
            <person name="Klenk H.P."/>
            <person name="Held B."/>
            <person name="Lucas S."/>
            <person name="Lapidus A."/>
            <person name="Copeland A."/>
            <person name="Hammon N."/>
            <person name="Pitluck S."/>
            <person name="Goodwin L.A."/>
            <person name="Han C."/>
            <person name="Tapia R."/>
            <person name="Brambilla E.M."/>
            <person name="Potter G."/>
            <person name="Land M."/>
            <person name="Ivanova N."/>
            <person name="Rohde M."/>
            <person name="Goker M."/>
            <person name="Detter J.C."/>
            <person name="Kyrpides N.C."/>
            <person name="Woyke T."/>
        </authorList>
    </citation>
    <scope>NUCLEOTIDE SEQUENCE [LARGE SCALE GENOMIC DNA]</scope>
    <source>
        <strain evidence="1 2">NA-128</strain>
    </source>
</reference>
<dbReference type="HOGENOM" id="CLU_204337_0_0_11"/>
<evidence type="ECO:0000313" key="1">
    <source>
        <dbReference type="EMBL" id="EHY88200.1"/>
    </source>
</evidence>
<accession>H8G5G4</accession>
<sequence>MPGPPPGRLPEGQTVDPREAIDDAVAALDDLEDLPPGEHVERFETVHTALSVALSSIDKV</sequence>
<dbReference type="Proteomes" id="UP000004705">
    <property type="component" value="Chromosome"/>
</dbReference>
<name>H8G5G4_9PSEU</name>
<dbReference type="AlphaFoldDB" id="H8G5G4"/>
<evidence type="ECO:0000313" key="2">
    <source>
        <dbReference type="Proteomes" id="UP000004705"/>
    </source>
</evidence>
<dbReference type="RefSeq" id="WP_005439692.1">
    <property type="nucleotide sequence ID" value="NZ_CM001466.1"/>
</dbReference>
<gene>
    <name evidence="1" type="ORF">SacazDRAFT_01264</name>
</gene>
<proteinExistence type="predicted"/>
<dbReference type="EMBL" id="CM001466">
    <property type="protein sequence ID" value="EHY88200.1"/>
    <property type="molecule type" value="Genomic_DNA"/>
</dbReference>